<dbReference type="KEGG" id="hru:Halru_0417"/>
<sequence length="63" mass="7441">MHISNGKSRLSVCGRFVYRFREQIEDGPYTDSSQIWNHGRSSRLSYRSSVNAPRLEWTVRQHT</sequence>
<dbReference type="Proteomes" id="UP000010846">
    <property type="component" value="Chromosome"/>
</dbReference>
<name>L0I8M5_HALRX</name>
<evidence type="ECO:0000313" key="2">
    <source>
        <dbReference type="Proteomes" id="UP000010846"/>
    </source>
</evidence>
<dbReference type="HOGENOM" id="CLU_2874994_0_0_2"/>
<reference evidence="1" key="1">
    <citation type="submission" date="2011-09" db="EMBL/GenBank/DDBJ databases">
        <title>Complete sequence of Halovivax ruber XH-70.</title>
        <authorList>
            <consortium name="US DOE Joint Genome Institute"/>
            <person name="Lucas S."/>
            <person name="Han J."/>
            <person name="Lapidus A."/>
            <person name="Cheng J.-F."/>
            <person name="Goodwin L."/>
            <person name="Pitluck S."/>
            <person name="Peters L."/>
            <person name="Mikhailova N."/>
            <person name="Davenport K."/>
            <person name="Detter J.C."/>
            <person name="Han C."/>
            <person name="Tapia R."/>
            <person name="Land M."/>
            <person name="Hauser L."/>
            <person name="Kyrpides N."/>
            <person name="Ivanova N."/>
            <person name="Pagani I."/>
            <person name="Sproer C."/>
            <person name="Anderson I."/>
            <person name="Woyke T."/>
        </authorList>
    </citation>
    <scope>NUCLEOTIDE SEQUENCE</scope>
    <source>
        <strain evidence="1">XH-70</strain>
    </source>
</reference>
<dbReference type="STRING" id="797302.Halru_0417"/>
<gene>
    <name evidence="1" type="ordered locus">Halru_0417</name>
</gene>
<organism evidence="1 2">
    <name type="scientific">Halovivax ruber (strain DSM 18193 / JCM 13892 / XH-70)</name>
    <dbReference type="NCBI Taxonomy" id="797302"/>
    <lineage>
        <taxon>Archaea</taxon>
        <taxon>Methanobacteriati</taxon>
        <taxon>Methanobacteriota</taxon>
        <taxon>Stenosarchaea group</taxon>
        <taxon>Halobacteria</taxon>
        <taxon>Halobacteriales</taxon>
        <taxon>Natrialbaceae</taxon>
        <taxon>Halovivax</taxon>
    </lineage>
</organism>
<evidence type="ECO:0000313" key="1">
    <source>
        <dbReference type="EMBL" id="AGB15059.1"/>
    </source>
</evidence>
<dbReference type="EMBL" id="CP003050">
    <property type="protein sequence ID" value="AGB15059.1"/>
    <property type="molecule type" value="Genomic_DNA"/>
</dbReference>
<proteinExistence type="predicted"/>
<protein>
    <submittedName>
        <fullName evidence="1">Uncharacterized protein</fullName>
    </submittedName>
</protein>
<dbReference type="AlphaFoldDB" id="L0I8M5"/>
<keyword evidence="2" id="KW-1185">Reference proteome</keyword>
<accession>L0I8M5</accession>